<protein>
    <submittedName>
        <fullName evidence="1">Uncharacterized protein</fullName>
    </submittedName>
</protein>
<sequence>MVSEICKATIKLMSRDHVSDINRLDSILGKGESATLSNIVPPNPYVGNPEKLVPGECVALIGINPKLNLDRPGFQHFEVKVPKDSQKNYSKTNDFQSFEPWFEKLHRYYDDQYFIYENGKKIGPYYGTYFTKLGNHIGRAWFNSPPPEKGAKHPNARRVLENHVLKLDAVPYYSFSDKMESSNLKESMQSDPAMRVHKRLIDCLFQECRPRHLQVNGKTTAGEMIKELFGERESFERIGAGVSSIEVGWARIGGHRLPILIHGFTNSSTGPQSPKAFLECANNFERWLGSQT</sequence>
<name>A0A075I0K7_9EURY</name>
<dbReference type="EMBL" id="KF901204">
    <property type="protein sequence ID" value="AIF22136.1"/>
    <property type="molecule type" value="Genomic_DNA"/>
</dbReference>
<evidence type="ECO:0000313" key="1">
    <source>
        <dbReference type="EMBL" id="AIF22136.1"/>
    </source>
</evidence>
<reference evidence="1" key="1">
    <citation type="journal article" date="2014" name="Genome Biol. Evol.">
        <title>Pangenome evidence for extensive interdomain horizontal transfer affecting lineage core and shell genes in uncultured planktonic thaumarchaeota and euryarchaeota.</title>
        <authorList>
            <person name="Deschamps P."/>
            <person name="Zivanovic Y."/>
            <person name="Moreira D."/>
            <person name="Rodriguez-Valera F."/>
            <person name="Lopez-Garcia P."/>
        </authorList>
    </citation>
    <scope>NUCLEOTIDE SEQUENCE</scope>
</reference>
<accession>A0A075I0K7</accession>
<proteinExistence type="predicted"/>
<dbReference type="AlphaFoldDB" id="A0A075I0K7"/>
<organism evidence="1">
    <name type="scientific">uncultured marine group II/III euryarchaeote SAT1000_07_H02</name>
    <dbReference type="NCBI Taxonomy" id="1456555"/>
    <lineage>
        <taxon>Archaea</taxon>
        <taxon>Methanobacteriati</taxon>
        <taxon>Methanobacteriota</taxon>
        <taxon>environmental samples</taxon>
    </lineage>
</organism>